<dbReference type="EMBL" id="JACHIN010000016">
    <property type="protein sequence ID" value="MBB5083178.1"/>
    <property type="molecule type" value="Genomic_DNA"/>
</dbReference>
<proteinExistence type="predicted"/>
<feature type="transmembrane region" description="Helical" evidence="1">
    <location>
        <begin position="34"/>
        <end position="53"/>
    </location>
</feature>
<evidence type="ECO:0000313" key="3">
    <source>
        <dbReference type="Proteomes" id="UP000568380"/>
    </source>
</evidence>
<keyword evidence="1" id="KW-1133">Transmembrane helix</keyword>
<feature type="transmembrane region" description="Helical" evidence="1">
    <location>
        <begin position="65"/>
        <end position="85"/>
    </location>
</feature>
<name>A0A7W8AE82_9ACTN</name>
<organism evidence="2 3">
    <name type="scientific">Nonomuraea endophytica</name>
    <dbReference type="NCBI Taxonomy" id="714136"/>
    <lineage>
        <taxon>Bacteria</taxon>
        <taxon>Bacillati</taxon>
        <taxon>Actinomycetota</taxon>
        <taxon>Actinomycetes</taxon>
        <taxon>Streptosporangiales</taxon>
        <taxon>Streptosporangiaceae</taxon>
        <taxon>Nonomuraea</taxon>
    </lineage>
</organism>
<reference evidence="2 3" key="1">
    <citation type="submission" date="2020-08" db="EMBL/GenBank/DDBJ databases">
        <title>Genomic Encyclopedia of Type Strains, Phase IV (KMG-IV): sequencing the most valuable type-strain genomes for metagenomic binning, comparative biology and taxonomic classification.</title>
        <authorList>
            <person name="Goeker M."/>
        </authorList>
    </citation>
    <scope>NUCLEOTIDE SEQUENCE [LARGE SCALE GENOMIC DNA]</scope>
    <source>
        <strain evidence="2 3">DSM 45385</strain>
    </source>
</reference>
<dbReference type="RefSeq" id="WP_184972042.1">
    <property type="nucleotide sequence ID" value="NZ_JACHIN010000016.1"/>
</dbReference>
<evidence type="ECO:0000313" key="2">
    <source>
        <dbReference type="EMBL" id="MBB5083178.1"/>
    </source>
</evidence>
<protein>
    <submittedName>
        <fullName evidence="2">Uncharacterized protein</fullName>
    </submittedName>
</protein>
<keyword evidence="1" id="KW-0472">Membrane</keyword>
<accession>A0A7W8AE82</accession>
<keyword evidence="3" id="KW-1185">Reference proteome</keyword>
<dbReference type="Proteomes" id="UP000568380">
    <property type="component" value="Unassembled WGS sequence"/>
</dbReference>
<sequence>MSLYLVVKVVLAAAALLGIMPAQSGMDTTEWVTLNAITVVMSLVGVALGLALAQRWGRLIPGPPLLFFAWVGAGFLVPMVPYGVVSVLLGADGAQAGDDAAMPGWEAIGIGVGFTGMAVGLAVALPI</sequence>
<evidence type="ECO:0000256" key="1">
    <source>
        <dbReference type="SAM" id="Phobius"/>
    </source>
</evidence>
<gene>
    <name evidence="2" type="ORF">HNR40_008681</name>
</gene>
<keyword evidence="1" id="KW-0812">Transmembrane</keyword>
<dbReference type="AlphaFoldDB" id="A0A7W8AE82"/>
<feature type="transmembrane region" description="Helical" evidence="1">
    <location>
        <begin position="105"/>
        <end position="125"/>
    </location>
</feature>
<comment type="caution">
    <text evidence="2">The sequence shown here is derived from an EMBL/GenBank/DDBJ whole genome shotgun (WGS) entry which is preliminary data.</text>
</comment>